<reference evidence="2 3" key="1">
    <citation type="submission" date="2024-07" db="EMBL/GenBank/DDBJ databases">
        <title>Section-level genome sequencing and comparative genomics of Aspergillus sections Usti and Cavernicolus.</title>
        <authorList>
            <consortium name="Lawrence Berkeley National Laboratory"/>
            <person name="Nybo J.L."/>
            <person name="Vesth T.C."/>
            <person name="Theobald S."/>
            <person name="Frisvad J.C."/>
            <person name="Larsen T.O."/>
            <person name="Kjaerboelling I."/>
            <person name="Rothschild-Mancinelli K."/>
            <person name="Lyhne E.K."/>
            <person name="Kogle M.E."/>
            <person name="Barry K."/>
            <person name="Clum A."/>
            <person name="Na H."/>
            <person name="Ledsgaard L."/>
            <person name="Lin J."/>
            <person name="Lipzen A."/>
            <person name="Kuo A."/>
            <person name="Riley R."/>
            <person name="Mondo S."/>
            <person name="Labutti K."/>
            <person name="Haridas S."/>
            <person name="Pangalinan J."/>
            <person name="Salamov A.A."/>
            <person name="Simmons B.A."/>
            <person name="Magnuson J.K."/>
            <person name="Chen J."/>
            <person name="Drula E."/>
            <person name="Henrissat B."/>
            <person name="Wiebenga A."/>
            <person name="Lubbers R.J."/>
            <person name="Gomes A.C."/>
            <person name="Makela M.R."/>
            <person name="Stajich J."/>
            <person name="Grigoriev I.V."/>
            <person name="Mortensen U.H."/>
            <person name="De Vries R.P."/>
            <person name="Baker S.E."/>
            <person name="Andersen M.R."/>
        </authorList>
    </citation>
    <scope>NUCLEOTIDE SEQUENCE [LARGE SCALE GENOMIC DNA]</scope>
    <source>
        <strain evidence="2 3">CBS 209.92</strain>
    </source>
</reference>
<dbReference type="InterPro" id="IPR056867">
    <property type="entry name" value="LRR_15"/>
</dbReference>
<name>A0ABR4FIQ7_9EURO</name>
<feature type="domain" description="Leucine-rich repeat" evidence="1">
    <location>
        <begin position="62"/>
        <end position="378"/>
    </location>
</feature>
<dbReference type="Pfam" id="PF24969">
    <property type="entry name" value="LRR_15"/>
    <property type="match status" value="1"/>
</dbReference>
<organism evidence="2 3">
    <name type="scientific">Aspergillus keveii</name>
    <dbReference type="NCBI Taxonomy" id="714993"/>
    <lineage>
        <taxon>Eukaryota</taxon>
        <taxon>Fungi</taxon>
        <taxon>Dikarya</taxon>
        <taxon>Ascomycota</taxon>
        <taxon>Pezizomycotina</taxon>
        <taxon>Eurotiomycetes</taxon>
        <taxon>Eurotiomycetidae</taxon>
        <taxon>Eurotiales</taxon>
        <taxon>Aspergillaceae</taxon>
        <taxon>Aspergillus</taxon>
        <taxon>Aspergillus subgen. Nidulantes</taxon>
    </lineage>
</organism>
<evidence type="ECO:0000313" key="3">
    <source>
        <dbReference type="Proteomes" id="UP001610563"/>
    </source>
</evidence>
<comment type="caution">
    <text evidence="2">The sequence shown here is derived from an EMBL/GenBank/DDBJ whole genome shotgun (WGS) entry which is preliminary data.</text>
</comment>
<sequence>MAILSALPAEVWAMLLGDCDFKAYRTLSLISKDFRSIATPYLYHQIHWGCFPAHLESWSCKNLQCLVRTLIENPGLAAYVRSLNLHIDYEYSFEYEEYYLESYPTSQADPDIYAASMVLLQSLGFSDDSTWWSDALEVGNLDAWIALLLSQLGRLQSVTLNAPLLHHSTYLAKTFNYLASTGHFKCLQRVSFGENLQGYEMAGLCIPNELVTPLFGLPSLQELELTLTDPMVKTWELDVNSPSATLRVLRLYRSHITGNDVDGLLSLAPGLRELHCGFLRDEREIDMAEKIDYHMLYQALRRVSETLEMLTVDVCWNDKNCAVFGVDFGILGPLPMPSLSEFHALKRLEIPLELLLGKRPWPTHTLADALPSNLQSLTLKDERVTWRMPWGTMHEQTRLRDNYMQDIINQVSEYLTCAQRHASLESLTLDLDNGPPFPGDLIDPATGSCYSVQVEQLRTLAESARVRLSVVFTRKVGSGHVRATLVVYDSLTPGQPPAEYGLYAETKAEKSTTSF</sequence>
<proteinExistence type="predicted"/>
<evidence type="ECO:0000259" key="1">
    <source>
        <dbReference type="Pfam" id="PF24969"/>
    </source>
</evidence>
<dbReference type="Proteomes" id="UP001610563">
    <property type="component" value="Unassembled WGS sequence"/>
</dbReference>
<evidence type="ECO:0000313" key="2">
    <source>
        <dbReference type="EMBL" id="KAL2783129.1"/>
    </source>
</evidence>
<dbReference type="EMBL" id="JBFTWV010000266">
    <property type="protein sequence ID" value="KAL2783129.1"/>
    <property type="molecule type" value="Genomic_DNA"/>
</dbReference>
<gene>
    <name evidence="2" type="ORF">BJX66DRAFT_345221</name>
</gene>
<protein>
    <recommendedName>
        <fullName evidence="1">Leucine-rich repeat domain-containing protein</fullName>
    </recommendedName>
</protein>
<keyword evidence="3" id="KW-1185">Reference proteome</keyword>
<accession>A0ABR4FIQ7</accession>